<keyword evidence="2 5" id="KW-0863">Zinc-finger</keyword>
<evidence type="ECO:0000259" key="6">
    <source>
        <dbReference type="PROSITE" id="PS51081"/>
    </source>
</evidence>
<evidence type="ECO:0000313" key="7">
    <source>
        <dbReference type="EMBL" id="KAK9091714.1"/>
    </source>
</evidence>
<dbReference type="GO" id="GO:0008270">
    <property type="term" value="F:zinc ion binding"/>
    <property type="evidence" value="ECO:0007669"/>
    <property type="project" value="UniProtKB-KW"/>
</dbReference>
<sequence>MIELVKRPSQYAKYGCQQTLVPNQKLSHQDCCAFAPCKCPFNECTFVGPIAQFPSHFNDLHCSSVTRFSFNTFFRLDIDINTPSFVVLLEEGKGGHTFILNNYNRPQFGNCITVNSFGNMDLPNYFYRLMLCDGEYAQMKFEDCTRCVRRMQMSLAHGEWCLAVPSEVVGSSGELDLLCRNPAQWIEMENCGYNMKKQRTGCTTTDDDDDEIAIAESDLFDCPVCSLHLSAPLFQSLVSNTFAGNFSMASYYHNYDRFEDS</sequence>
<dbReference type="AlphaFoldDB" id="A0AAP0EED4"/>
<dbReference type="Pfam" id="PF21361">
    <property type="entry name" value="Sina_ZnF"/>
    <property type="match status" value="1"/>
</dbReference>
<reference evidence="7 8" key="1">
    <citation type="submission" date="2024-01" db="EMBL/GenBank/DDBJ databases">
        <title>Genome assemblies of Stephania.</title>
        <authorList>
            <person name="Yang L."/>
        </authorList>
    </citation>
    <scope>NUCLEOTIDE SEQUENCE [LARGE SCALE GENOMIC DNA]</scope>
    <source>
        <strain evidence="7">QJT</strain>
        <tissue evidence="7">Leaf</tissue>
    </source>
</reference>
<evidence type="ECO:0000256" key="2">
    <source>
        <dbReference type="ARBA" id="ARBA00022771"/>
    </source>
</evidence>
<dbReference type="InterPro" id="IPR013083">
    <property type="entry name" value="Znf_RING/FYVE/PHD"/>
</dbReference>
<proteinExistence type="predicted"/>
<evidence type="ECO:0000256" key="5">
    <source>
        <dbReference type="PROSITE-ProRule" id="PRU00455"/>
    </source>
</evidence>
<dbReference type="Proteomes" id="UP001417504">
    <property type="component" value="Unassembled WGS sequence"/>
</dbReference>
<evidence type="ECO:0000256" key="3">
    <source>
        <dbReference type="ARBA" id="ARBA00022833"/>
    </source>
</evidence>
<dbReference type="PANTHER" id="PTHR46632:SF16">
    <property type="entry name" value="E3 UBIQUITIN-PROTEIN LIGASE SINA-LIKE 10"/>
    <property type="match status" value="1"/>
</dbReference>
<keyword evidence="1" id="KW-0479">Metal-binding</keyword>
<evidence type="ECO:0000313" key="8">
    <source>
        <dbReference type="Proteomes" id="UP001417504"/>
    </source>
</evidence>
<dbReference type="Gene3D" id="3.30.40.10">
    <property type="entry name" value="Zinc/RING finger domain, C3HC4 (zinc finger)"/>
    <property type="match status" value="1"/>
</dbReference>
<comment type="function">
    <text evidence="4">E3 ubiquitin-protein ligase that mediates ubiquitination and subsequent proteasomal degradation of target proteins. E3 ubiquitin ligases accept ubiquitin from an E2 ubiquitin-conjugating enzyme in the form of a thioester and then directly transfers the ubiquitin to targeted substrates. It probably triggers the ubiquitin-mediated degradation of different substrates.</text>
</comment>
<dbReference type="InterPro" id="IPR044286">
    <property type="entry name" value="SINL_plant"/>
</dbReference>
<dbReference type="EMBL" id="JBBNAE010000010">
    <property type="protein sequence ID" value="KAK9091714.1"/>
    <property type="molecule type" value="Genomic_DNA"/>
</dbReference>
<comment type="caution">
    <text evidence="7">The sequence shown here is derived from an EMBL/GenBank/DDBJ whole genome shotgun (WGS) entry which is preliminary data.</text>
</comment>
<dbReference type="PANTHER" id="PTHR46632">
    <property type="entry name" value="E3 UBIQUITIN-PROTEIN LIGASE SINA-LIKE 4"/>
    <property type="match status" value="1"/>
</dbReference>
<dbReference type="SUPFAM" id="SSF49599">
    <property type="entry name" value="TRAF domain-like"/>
    <property type="match status" value="1"/>
</dbReference>
<gene>
    <name evidence="7" type="ORF">Sjap_024891</name>
</gene>
<protein>
    <recommendedName>
        <fullName evidence="6">SIAH-type domain-containing protein</fullName>
    </recommendedName>
</protein>
<accession>A0AAP0EED4</accession>
<name>A0AAP0EED4_9MAGN</name>
<dbReference type="InterPro" id="IPR013010">
    <property type="entry name" value="Znf_SIAH"/>
</dbReference>
<keyword evidence="3" id="KW-0862">Zinc</keyword>
<feature type="domain" description="SIAH-type" evidence="6">
    <location>
        <begin position="4"/>
        <end position="62"/>
    </location>
</feature>
<organism evidence="7 8">
    <name type="scientific">Stephania japonica</name>
    <dbReference type="NCBI Taxonomy" id="461633"/>
    <lineage>
        <taxon>Eukaryota</taxon>
        <taxon>Viridiplantae</taxon>
        <taxon>Streptophyta</taxon>
        <taxon>Embryophyta</taxon>
        <taxon>Tracheophyta</taxon>
        <taxon>Spermatophyta</taxon>
        <taxon>Magnoliopsida</taxon>
        <taxon>Ranunculales</taxon>
        <taxon>Menispermaceae</taxon>
        <taxon>Menispermoideae</taxon>
        <taxon>Cissampelideae</taxon>
        <taxon>Stephania</taxon>
    </lineage>
</organism>
<dbReference type="PROSITE" id="PS51081">
    <property type="entry name" value="ZF_SIAH"/>
    <property type="match status" value="1"/>
</dbReference>
<keyword evidence="8" id="KW-1185">Reference proteome</keyword>
<evidence type="ECO:0000256" key="1">
    <source>
        <dbReference type="ARBA" id="ARBA00022723"/>
    </source>
</evidence>
<evidence type="ECO:0000256" key="4">
    <source>
        <dbReference type="ARBA" id="ARBA00024004"/>
    </source>
</evidence>